<gene>
    <name evidence="1" type="ORF">E3O23_13870</name>
</gene>
<dbReference type="AlphaFoldDB" id="A0A4R8UBN6"/>
<sequence length="321" mass="37114">MTLTQRHPRHRQRWSPACTVRREDWSDAGRDVVELRDMVESWASSTKPGFELNARVSMAEVWSAYLAPHPFDFSLVRETPTRYVMRISQTKPMPPELSVIFGEWLFNMRSALDYTIWATAVHTSGQMPPPGEGGLQYPIYDEEASWGRNEWRLNPLGKHHREMLHMMQPFKSDLDANYLGWINRLARIDRHRRLTIWTARLGEINPIVRVPSGSMPHLEWGQKVFDAGICDMARMTFRSVSDADEVEFNPRCAIDPEIAEWSESSFWGRIRFSERLNLMQVFVSAEIDLYEYDCTGEAPSTTVAFILLSSACFGRFLAFPC</sequence>
<dbReference type="EMBL" id="SOEZ01000068">
    <property type="protein sequence ID" value="TFB48254.1"/>
    <property type="molecule type" value="Genomic_DNA"/>
</dbReference>
<dbReference type="OrthoDB" id="4762310at2"/>
<proteinExistence type="predicted"/>
<comment type="caution">
    <text evidence="1">The sequence shown here is derived from an EMBL/GenBank/DDBJ whole genome shotgun (WGS) entry which is preliminary data.</text>
</comment>
<name>A0A4R8UBN6_9MICO</name>
<protein>
    <submittedName>
        <fullName evidence="1">Uncharacterized protein</fullName>
    </submittedName>
</protein>
<dbReference type="RefSeq" id="WP_134491953.1">
    <property type="nucleotide sequence ID" value="NZ_SOEZ01000068.1"/>
</dbReference>
<keyword evidence="2" id="KW-1185">Reference proteome</keyword>
<accession>A0A4R8UBN6</accession>
<evidence type="ECO:0000313" key="2">
    <source>
        <dbReference type="Proteomes" id="UP000297866"/>
    </source>
</evidence>
<evidence type="ECO:0000313" key="1">
    <source>
        <dbReference type="EMBL" id="TFB48254.1"/>
    </source>
</evidence>
<reference evidence="1 2" key="1">
    <citation type="submission" date="2019-03" db="EMBL/GenBank/DDBJ databases">
        <title>Genomics of glacier-inhabiting Cryobacterium strains.</title>
        <authorList>
            <person name="Liu Q."/>
            <person name="Xin Y.-H."/>
        </authorList>
    </citation>
    <scope>NUCLEOTIDE SEQUENCE [LARGE SCALE GENOMIC DNA]</scope>
    <source>
        <strain evidence="1 2">Sr47</strain>
    </source>
</reference>
<organism evidence="1 2">
    <name type="scientific">Cryobacterium tagatosivorans</name>
    <dbReference type="NCBI Taxonomy" id="1259199"/>
    <lineage>
        <taxon>Bacteria</taxon>
        <taxon>Bacillati</taxon>
        <taxon>Actinomycetota</taxon>
        <taxon>Actinomycetes</taxon>
        <taxon>Micrococcales</taxon>
        <taxon>Microbacteriaceae</taxon>
        <taxon>Cryobacterium</taxon>
    </lineage>
</organism>
<dbReference type="Proteomes" id="UP000297866">
    <property type="component" value="Unassembled WGS sequence"/>
</dbReference>